<reference evidence="3 4" key="1">
    <citation type="journal article" date="2024" name="Science">
        <title>Giant polyketide synthase enzymes in the biosynthesis of giant marine polyether toxins.</title>
        <authorList>
            <person name="Fallon T.R."/>
            <person name="Shende V.V."/>
            <person name="Wierzbicki I.H."/>
            <person name="Pendleton A.L."/>
            <person name="Watervoot N.F."/>
            <person name="Auber R.P."/>
            <person name="Gonzalez D.J."/>
            <person name="Wisecaver J.H."/>
            <person name="Moore B.S."/>
        </authorList>
    </citation>
    <scope>NUCLEOTIDE SEQUENCE [LARGE SCALE GENOMIC DNA]</scope>
    <source>
        <strain evidence="3 4">12B1</strain>
    </source>
</reference>
<evidence type="ECO:0000313" key="4">
    <source>
        <dbReference type="Proteomes" id="UP001515480"/>
    </source>
</evidence>
<keyword evidence="4" id="KW-1185">Reference proteome</keyword>
<dbReference type="AlphaFoldDB" id="A0AB34IA73"/>
<evidence type="ECO:0000259" key="2">
    <source>
        <dbReference type="Pfam" id="PF01326"/>
    </source>
</evidence>
<dbReference type="InterPro" id="IPR013815">
    <property type="entry name" value="ATP_grasp_subdomain_1"/>
</dbReference>
<dbReference type="SUPFAM" id="SSF56059">
    <property type="entry name" value="Glutathione synthetase ATP-binding domain-like"/>
    <property type="match status" value="1"/>
</dbReference>
<dbReference type="Gene3D" id="3.40.50.2300">
    <property type="match status" value="1"/>
</dbReference>
<comment type="caution">
    <text evidence="3">The sequence shown here is derived from an EMBL/GenBank/DDBJ whole genome shotgun (WGS) entry which is preliminary data.</text>
</comment>
<dbReference type="InterPro" id="IPR002192">
    <property type="entry name" value="PPDK_AMP/ATP-bd"/>
</dbReference>
<dbReference type="EMBL" id="JBGBPQ010000031">
    <property type="protein sequence ID" value="KAL1495700.1"/>
    <property type="molecule type" value="Genomic_DNA"/>
</dbReference>
<organism evidence="3 4">
    <name type="scientific">Prymnesium parvum</name>
    <name type="common">Toxic golden alga</name>
    <dbReference type="NCBI Taxonomy" id="97485"/>
    <lineage>
        <taxon>Eukaryota</taxon>
        <taxon>Haptista</taxon>
        <taxon>Haptophyta</taxon>
        <taxon>Prymnesiophyceae</taxon>
        <taxon>Prymnesiales</taxon>
        <taxon>Prymnesiaceae</taxon>
        <taxon>Prymnesium</taxon>
    </lineage>
</organism>
<dbReference type="GO" id="GO:0005524">
    <property type="term" value="F:ATP binding"/>
    <property type="evidence" value="ECO:0007669"/>
    <property type="project" value="InterPro"/>
</dbReference>
<dbReference type="Proteomes" id="UP001515480">
    <property type="component" value="Unassembled WGS sequence"/>
</dbReference>
<feature type="domain" description="Pyruvate phosphate dikinase AMP/ATP-binding" evidence="2">
    <location>
        <begin position="519"/>
        <end position="901"/>
    </location>
</feature>
<dbReference type="GO" id="GO:0016301">
    <property type="term" value="F:kinase activity"/>
    <property type="evidence" value="ECO:0007669"/>
    <property type="project" value="InterPro"/>
</dbReference>
<dbReference type="Pfam" id="PF01326">
    <property type="entry name" value="PPDK_N"/>
    <property type="match status" value="1"/>
</dbReference>
<comment type="similarity">
    <text evidence="1">Belongs to the PEP-utilizing enzyme family.</text>
</comment>
<protein>
    <recommendedName>
        <fullName evidence="2">Pyruvate phosphate dikinase AMP/ATP-binding domain-containing protein</fullName>
    </recommendedName>
</protein>
<proteinExistence type="inferred from homology"/>
<gene>
    <name evidence="3" type="ORF">AB1Y20_016563</name>
</gene>
<name>A0AB34IA73_PRYPA</name>
<evidence type="ECO:0000313" key="3">
    <source>
        <dbReference type="EMBL" id="KAL1495700.1"/>
    </source>
</evidence>
<accession>A0AB34IA73</accession>
<evidence type="ECO:0000256" key="1">
    <source>
        <dbReference type="ARBA" id="ARBA00007837"/>
    </source>
</evidence>
<dbReference type="Gene3D" id="3.30.1490.20">
    <property type="entry name" value="ATP-grasp fold, A domain"/>
    <property type="match status" value="1"/>
</dbReference>
<dbReference type="SUPFAM" id="SSF52172">
    <property type="entry name" value="CheY-like"/>
    <property type="match status" value="1"/>
</dbReference>
<dbReference type="InterPro" id="IPR011006">
    <property type="entry name" value="CheY-like_superfamily"/>
</dbReference>
<sequence length="1113" mass="123472">MRLPLFGRGAAAALKACSRPLGGVRARSTAPPGLRLEPALENIISRFAESAKAGGALEDKSKKLVDDFNKLQAFRVQRVLLVCSDYDSYTFEEDGLLSEMVYNWYGERNLTKPPTIERVNSTAKALKRFKETKYDMVISLLRMEGHKSFIQSILQLNPTMPIGLLALNPAELQLLDARVDASQRLNVNKRLMWETAKAATSQPAVSEGSMADAWIWPLVWQGSPALFTAMFKAVEDRLNIRMDSEYGVQIIILVEDSVKFYSSFLPVLYSELWKHTQALASETAHEREAMLRRYARPKVMLCTNYEEALDIFHRYSDNVLGVISDMGFPKGGVHDMGAGLALLEEVKKHNAELPVLMQSSSAENSDAAASVKEMGARYVCKESPSLLHTLQLFMRDDLLLGPFKMQDGVTGAQLGMVRTVPELIQLWQQLPLTSVAYHARHQHLSRWFFARAEFGLAKRFRASDYPGDFIDETGNERPDWLRNWILSEVRAHRNKMTSFVESPENADPTTLMVRCGSGSLGGKGRGFRFLHSVSERFNLFAAVPGVSIVVPKCFVLATSVFDSFMEDNELLLPAINASSDEELQEIFTKAALPANVTKDLRNYLQSREGPLAVRSSSMFEDAFLQPFAGIYKSYMLPNQGATLEARLDELSWAVKMVYASTFTQDARKYAESTANRTEEEKMAVILQEVIGSKHGDYFYPSLAGVANAVDFYPRPATLSEHGCAQLGLGLGHAVVDGQPALHFSLGDPAHPVAPQALRVAALDLTKAPTSTDSLISLPIEGEQVLRTVRRSNDMELAPEAAKAVPLMQDVHGEQVVFKHHYGEVQLKPAAHKEAPLEQVDIREVLSGEVPLAKLLSFMLRLGTIGLGCPVEIEFALKLRKSVSERHELHLLQIRPQAQVIAQEAMGLRFKYLPNMEYAAMTSTQALGNGRFNEVRDVVYVTPDRFDKMSTAQIAKSISKINSELRESGRKYLLMAPGRWGSADPLNGIPVAWKDINGSSFIVETTLPGNNGVPLSQGTHFFQNLISFGLGYANVDSSPKGDSSDAVDYGFWDAQPAVYEDKFVRHVRLDTPLEIVVDGVSRRGVVMKPGKPFDVYVGQVDAFMALNEVDTNEC</sequence>